<comment type="caution">
    <text evidence="1">The sequence shown here is derived from an EMBL/GenBank/DDBJ whole genome shotgun (WGS) entry which is preliminary data.</text>
</comment>
<protein>
    <submittedName>
        <fullName evidence="1">Uncharacterized protein</fullName>
    </submittedName>
</protein>
<organism evidence="1 2">
    <name type="scientific">Morganella morganii</name>
    <name type="common">Proteus morganii</name>
    <dbReference type="NCBI Taxonomy" id="582"/>
    <lineage>
        <taxon>Bacteria</taxon>
        <taxon>Pseudomonadati</taxon>
        <taxon>Pseudomonadota</taxon>
        <taxon>Gammaproteobacteria</taxon>
        <taxon>Enterobacterales</taxon>
        <taxon>Morganellaceae</taxon>
        <taxon>Morganella</taxon>
    </lineage>
</organism>
<sequence>MEFKGTPGPWYTSNEGRLLVRDEEWQCLIADGIGCNDEEEEVANARLIAAAPGLLEALIELRKLVTHHDQADAAINKALGRE</sequence>
<evidence type="ECO:0000313" key="2">
    <source>
        <dbReference type="Proteomes" id="UP000032582"/>
    </source>
</evidence>
<dbReference type="AlphaFoldDB" id="A0A0D8LBF2"/>
<evidence type="ECO:0000313" key="1">
    <source>
        <dbReference type="EMBL" id="KJF79305.1"/>
    </source>
</evidence>
<reference evidence="1 2" key="1">
    <citation type="submission" date="2015-02" db="EMBL/GenBank/DDBJ databases">
        <title>Whole genome shotgun sequencing of cultured foodborne pathogen.</title>
        <authorList>
            <person name="Timme R."/>
            <person name="Allard M.W."/>
            <person name="Strain E."/>
            <person name="Evans P.S."/>
            <person name="Brown E."/>
        </authorList>
    </citation>
    <scope>NUCLEOTIDE SEQUENCE [LARGE SCALE GENOMIC DNA]</scope>
    <source>
        <strain evidence="1 2">GCSL-TSO-24</strain>
    </source>
</reference>
<dbReference type="Proteomes" id="UP000032582">
    <property type="component" value="Unassembled WGS sequence"/>
</dbReference>
<dbReference type="PATRIC" id="fig|582.24.peg.98"/>
<accession>A0A0D8LBF2</accession>
<proteinExistence type="predicted"/>
<dbReference type="EMBL" id="JZSH01000001">
    <property type="protein sequence ID" value="KJF79305.1"/>
    <property type="molecule type" value="Genomic_DNA"/>
</dbReference>
<gene>
    <name evidence="1" type="ORF">UA45_00340</name>
</gene>
<name>A0A0D8LBF2_MORMO</name>